<feature type="domain" description="Beta/gamma crystallin 'Greek key'" evidence="3">
    <location>
        <begin position="48"/>
        <end position="88"/>
    </location>
</feature>
<dbReference type="InterPro" id="IPR001064">
    <property type="entry name" value="Beta/gamma_crystallin"/>
</dbReference>
<proteinExistence type="inferred from homology"/>
<keyword evidence="5" id="KW-1185">Reference proteome</keyword>
<evidence type="ECO:0000313" key="5">
    <source>
        <dbReference type="Proteomes" id="UP000830835"/>
    </source>
</evidence>
<dbReference type="SUPFAM" id="SSF49695">
    <property type="entry name" value="gamma-Crystallin-like"/>
    <property type="match status" value="2"/>
</dbReference>
<accession>A0ABT0CCC7</accession>
<keyword evidence="2" id="KW-0677">Repeat</keyword>
<dbReference type="PANTHER" id="PTHR11818:SF42">
    <property type="entry name" value="VOLTAGE-GATED HYDROGEN CHANNEL 1"/>
    <property type="match status" value="1"/>
</dbReference>
<comment type="similarity">
    <text evidence="1">Belongs to the beta/gamma-crystallin family.</text>
</comment>
<dbReference type="PANTHER" id="PTHR11818">
    <property type="entry name" value="BETA/GAMMA CRYSTALLIN"/>
    <property type="match status" value="1"/>
</dbReference>
<dbReference type="SMART" id="SM00247">
    <property type="entry name" value="XTALbg"/>
    <property type="match status" value="2"/>
</dbReference>
<gene>
    <name evidence="4" type="ORF">JX360_11110</name>
</gene>
<dbReference type="InterPro" id="IPR050252">
    <property type="entry name" value="Beta/Gamma-Crystallin"/>
</dbReference>
<dbReference type="PROSITE" id="PS50915">
    <property type="entry name" value="CRYSTALLIN_BETA_GAMMA"/>
    <property type="match status" value="3"/>
</dbReference>
<evidence type="ECO:0000313" key="4">
    <source>
        <dbReference type="EMBL" id="MCJ2543451.1"/>
    </source>
</evidence>
<feature type="domain" description="Beta/gamma crystallin 'Greek key'" evidence="3">
    <location>
        <begin position="194"/>
        <end position="236"/>
    </location>
</feature>
<dbReference type="InterPro" id="IPR011024">
    <property type="entry name" value="G_crystallin-like"/>
</dbReference>
<comment type="caution">
    <text evidence="4">The sequence shown here is derived from an EMBL/GenBank/DDBJ whole genome shotgun (WGS) entry which is preliminary data.</text>
</comment>
<feature type="domain" description="Beta/gamma crystallin 'Greek key'" evidence="3">
    <location>
        <begin position="153"/>
        <end position="193"/>
    </location>
</feature>
<name>A0ABT0CCC7_THEVL</name>
<dbReference type="Pfam" id="PF00030">
    <property type="entry name" value="Crystall"/>
    <property type="match status" value="2"/>
</dbReference>
<organism evidence="4 5">
    <name type="scientific">Thermostichus vulcanus str. 'Rupite'</name>
    <dbReference type="NCBI Taxonomy" id="2813851"/>
    <lineage>
        <taxon>Bacteria</taxon>
        <taxon>Bacillati</taxon>
        <taxon>Cyanobacteriota</taxon>
        <taxon>Cyanophyceae</taxon>
        <taxon>Thermostichales</taxon>
        <taxon>Thermostichaceae</taxon>
        <taxon>Thermostichus</taxon>
    </lineage>
</organism>
<sequence length="290" mass="31120">MLKWHNPFGLSSILLLSSLLTATRSHEPAVALEVLQRGITVTVPAGEGAITLYEDVNLLGRSLTLVRDSDFLGHQNFNDRASSLQVHSGEWQLCPDAHYGGLCRQVGPGVYPNIASLGIPNNTLSSVRWVSGGSGGSVLPPSSSIQPLPQPIGSLILYENANYQGRSLGVSDSLRNLNNQGFNDLTTSLQINSGVWDLCEDVNFQGYCRRLGPGRYPDVRLVGINNDTISSVRLVSADGSGGSGGTLLPPPSVVYPPSLPYVPPPRDNYGRDSSGCLDGYYRQGAYCVRY</sequence>
<protein>
    <submittedName>
        <fullName evidence="4">Beta/gamma crystallin family protein</fullName>
    </submittedName>
</protein>
<reference evidence="4" key="1">
    <citation type="submission" date="2021-02" db="EMBL/GenBank/DDBJ databases">
        <title>The CRISPR/cas machinery reduction and long-range gene transfer in the hot spring cyanobacterium Synechococcus.</title>
        <authorList>
            <person name="Dvorak P."/>
            <person name="Jahodarova E."/>
            <person name="Hasler P."/>
            <person name="Poulickova A."/>
        </authorList>
    </citation>
    <scope>NUCLEOTIDE SEQUENCE</scope>
    <source>
        <strain evidence="4">Rupite</strain>
    </source>
</reference>
<evidence type="ECO:0000259" key="3">
    <source>
        <dbReference type="PROSITE" id="PS50915"/>
    </source>
</evidence>
<dbReference type="EMBL" id="JAFIRA010000028">
    <property type="protein sequence ID" value="MCJ2543451.1"/>
    <property type="molecule type" value="Genomic_DNA"/>
</dbReference>
<dbReference type="RefSeq" id="WP_244350811.1">
    <property type="nucleotide sequence ID" value="NZ_JAFIRA010000028.1"/>
</dbReference>
<evidence type="ECO:0000256" key="2">
    <source>
        <dbReference type="ARBA" id="ARBA00022737"/>
    </source>
</evidence>
<dbReference type="Gene3D" id="2.60.20.10">
    <property type="entry name" value="Crystallins"/>
    <property type="match status" value="2"/>
</dbReference>
<evidence type="ECO:0000256" key="1">
    <source>
        <dbReference type="ARBA" id="ARBA00009646"/>
    </source>
</evidence>
<dbReference type="Proteomes" id="UP000830835">
    <property type="component" value="Unassembled WGS sequence"/>
</dbReference>